<protein>
    <submittedName>
        <fullName evidence="2">Uncharacterized protein</fullName>
    </submittedName>
</protein>
<evidence type="ECO:0000313" key="2">
    <source>
        <dbReference type="EMBL" id="SQA92985.1"/>
    </source>
</evidence>
<evidence type="ECO:0000313" key="4">
    <source>
        <dbReference type="Proteomes" id="UP000250169"/>
    </source>
</evidence>
<reference evidence="2 4" key="1">
    <citation type="submission" date="2018-06" db="EMBL/GenBank/DDBJ databases">
        <authorList>
            <consortium name="Pathogen Informatics"/>
            <person name="Doyle S."/>
        </authorList>
    </citation>
    <scope>NUCLEOTIDE SEQUENCE [LARGE SCALE GENOMIC DNA]</scope>
    <source>
        <strain evidence="2 4">NCTC11545</strain>
    </source>
</reference>
<name>A0A2X2T1J9_CAPOC</name>
<evidence type="ECO:0000256" key="1">
    <source>
        <dbReference type="SAM" id="Phobius"/>
    </source>
</evidence>
<keyword evidence="1" id="KW-0472">Membrane</keyword>
<organism evidence="2 4">
    <name type="scientific">Capnocytophaga ochracea</name>
    <dbReference type="NCBI Taxonomy" id="1018"/>
    <lineage>
        <taxon>Bacteria</taxon>
        <taxon>Pseudomonadati</taxon>
        <taxon>Bacteroidota</taxon>
        <taxon>Flavobacteriia</taxon>
        <taxon>Flavobacteriales</taxon>
        <taxon>Flavobacteriaceae</taxon>
        <taxon>Capnocytophaga</taxon>
    </lineage>
</organism>
<dbReference type="AlphaFoldDB" id="A0A2X2T1J9"/>
<dbReference type="EMBL" id="UAVS01000001">
    <property type="protein sequence ID" value="SQA92985.1"/>
    <property type="molecule type" value="Genomic_DNA"/>
</dbReference>
<dbReference type="RefSeq" id="WP_111972030.1">
    <property type="nucleotide sequence ID" value="NZ_CP110230.1"/>
</dbReference>
<proteinExistence type="predicted"/>
<dbReference type="EMBL" id="CP110230">
    <property type="protein sequence ID" value="UZD39905.1"/>
    <property type="molecule type" value="Genomic_DNA"/>
</dbReference>
<reference evidence="3" key="2">
    <citation type="submission" date="2022-10" db="EMBL/GenBank/DDBJ databases">
        <title>Complete genome sequence of Capnocytophaga ochracea KCOM 2812 isolated from actinomycosis lesion.</title>
        <authorList>
            <person name="Kook J.-K."/>
            <person name="Park S.-N."/>
            <person name="Lim Y.K."/>
        </authorList>
    </citation>
    <scope>NUCLEOTIDE SEQUENCE</scope>
    <source>
        <strain evidence="3">KCOM 28121</strain>
    </source>
</reference>
<feature type="transmembrane region" description="Helical" evidence="1">
    <location>
        <begin position="104"/>
        <end position="123"/>
    </location>
</feature>
<accession>A0A2X2T1J9</accession>
<gene>
    <name evidence="2" type="ORF">NCTC11545_00348</name>
    <name evidence="3" type="ORF">OL231_06855</name>
</gene>
<dbReference type="Proteomes" id="UP001163262">
    <property type="component" value="Chromosome"/>
</dbReference>
<evidence type="ECO:0000313" key="3">
    <source>
        <dbReference type="EMBL" id="UZD39905.1"/>
    </source>
</evidence>
<sequence length="126" mass="14407">MAEIKIERATKVGRLRKRFKSAFGLTLRVYEGRRLANDSVRLEVLSPNLIPNKLVLKSKMTVKQVIQLFYESFGIDVNIADSKDKKLLDEDLTLKKAKGSKSTFWRVLKIIFFPLLIISLLAAGRK</sequence>
<keyword evidence="1" id="KW-1133">Transmembrane helix</keyword>
<keyword evidence="1" id="KW-0812">Transmembrane</keyword>
<dbReference type="Proteomes" id="UP000250169">
    <property type="component" value="Unassembled WGS sequence"/>
</dbReference>